<sequence>MNRRRTPSGRGDQHEHSARAAGPHPGDGAGTDADLIGFSTDERSLVAMLSDLAEATAPDHTERARMRSRVLAGLAEDGKVSPSTTPRLVRPPSGRSGRRPGARRRPPRGPRNEDDKPRATSARGRFAIAAVAVLCLVFALGGMSLLLSRDALPGDALYGIKRSAEAASLGLTFGDEQKAFKHLEFATARVSEMETLAQRYGPGDAPVGGYLSALTDFDTDASAGSRQLIAMTTRQDGSLLSTLSSWGRQQASRLTAITDRLPTAARSRAASSLALATAIADRADALSQRLPCDQITSGNADAIGALPATTTCVRSGGQNPSEPGSGPNRNPSVNPSVTTTPTPGPGGAAPGRPVPTESQPQPGLPGAPILTMPSPGTETSGGTTPPTTTTTSPALVIPLPLPPISLGPLLPGLPGIQLGG</sequence>
<feature type="compositionally biased region" description="Basic residues" evidence="1">
    <location>
        <begin position="96"/>
        <end position="108"/>
    </location>
</feature>
<evidence type="ECO:0000313" key="5">
    <source>
        <dbReference type="Proteomes" id="UP000295444"/>
    </source>
</evidence>
<evidence type="ECO:0000256" key="1">
    <source>
        <dbReference type="SAM" id="MobiDB-lite"/>
    </source>
</evidence>
<dbReference type="Proteomes" id="UP000295444">
    <property type="component" value="Unassembled WGS sequence"/>
</dbReference>
<dbReference type="AlphaFoldDB" id="A0A4R6SNH6"/>
<feature type="transmembrane region" description="Helical" evidence="2">
    <location>
        <begin position="126"/>
        <end position="147"/>
    </location>
</feature>
<feature type="domain" description="DUF5667" evidence="3">
    <location>
        <begin position="151"/>
        <end position="202"/>
    </location>
</feature>
<feature type="compositionally biased region" description="Polar residues" evidence="1">
    <location>
        <begin position="311"/>
        <end position="322"/>
    </location>
</feature>
<dbReference type="RefSeq" id="WP_133848314.1">
    <property type="nucleotide sequence ID" value="NZ_SNXZ01000001.1"/>
</dbReference>
<gene>
    <name evidence="4" type="ORF">EV186_1011571</name>
</gene>
<feature type="compositionally biased region" description="Low complexity" evidence="1">
    <location>
        <begin position="330"/>
        <end position="341"/>
    </location>
</feature>
<keyword evidence="5" id="KW-1185">Reference proteome</keyword>
<dbReference type="OrthoDB" id="3402808at2"/>
<feature type="region of interest" description="Disordered" evidence="1">
    <location>
        <begin position="1"/>
        <end position="37"/>
    </location>
</feature>
<evidence type="ECO:0000256" key="2">
    <source>
        <dbReference type="SAM" id="Phobius"/>
    </source>
</evidence>
<dbReference type="EMBL" id="SNXZ01000001">
    <property type="protein sequence ID" value="TDQ05597.1"/>
    <property type="molecule type" value="Genomic_DNA"/>
</dbReference>
<protein>
    <recommendedName>
        <fullName evidence="3">DUF5667 domain-containing protein</fullName>
    </recommendedName>
</protein>
<feature type="region of interest" description="Disordered" evidence="1">
    <location>
        <begin position="73"/>
        <end position="120"/>
    </location>
</feature>
<evidence type="ECO:0000259" key="3">
    <source>
        <dbReference type="Pfam" id="PF18915"/>
    </source>
</evidence>
<name>A0A4R6SNH6_LABRH</name>
<proteinExistence type="predicted"/>
<accession>A0A4R6SNH6</accession>
<organism evidence="4 5">
    <name type="scientific">Labedaea rhizosphaerae</name>
    <dbReference type="NCBI Taxonomy" id="598644"/>
    <lineage>
        <taxon>Bacteria</taxon>
        <taxon>Bacillati</taxon>
        <taxon>Actinomycetota</taxon>
        <taxon>Actinomycetes</taxon>
        <taxon>Pseudonocardiales</taxon>
        <taxon>Pseudonocardiaceae</taxon>
        <taxon>Labedaea</taxon>
    </lineage>
</organism>
<dbReference type="Pfam" id="PF18915">
    <property type="entry name" value="DUF5667"/>
    <property type="match status" value="1"/>
</dbReference>
<keyword evidence="2" id="KW-1133">Transmembrane helix</keyword>
<dbReference type="InterPro" id="IPR043725">
    <property type="entry name" value="DUF5667"/>
</dbReference>
<reference evidence="4 5" key="1">
    <citation type="submission" date="2019-03" db="EMBL/GenBank/DDBJ databases">
        <title>Genomic Encyclopedia of Type Strains, Phase IV (KMG-IV): sequencing the most valuable type-strain genomes for metagenomic binning, comparative biology and taxonomic classification.</title>
        <authorList>
            <person name="Goeker M."/>
        </authorList>
    </citation>
    <scope>NUCLEOTIDE SEQUENCE [LARGE SCALE GENOMIC DNA]</scope>
    <source>
        <strain evidence="4 5">DSM 45361</strain>
    </source>
</reference>
<evidence type="ECO:0000313" key="4">
    <source>
        <dbReference type="EMBL" id="TDQ05597.1"/>
    </source>
</evidence>
<feature type="region of interest" description="Disordered" evidence="1">
    <location>
        <begin position="311"/>
        <end position="395"/>
    </location>
</feature>
<keyword evidence="2" id="KW-0812">Transmembrane</keyword>
<feature type="compositionally biased region" description="Low complexity" evidence="1">
    <location>
        <begin position="371"/>
        <end position="395"/>
    </location>
</feature>
<keyword evidence="2" id="KW-0472">Membrane</keyword>
<comment type="caution">
    <text evidence="4">The sequence shown here is derived from an EMBL/GenBank/DDBJ whole genome shotgun (WGS) entry which is preliminary data.</text>
</comment>